<feature type="transmembrane region" description="Helical" evidence="1">
    <location>
        <begin position="50"/>
        <end position="74"/>
    </location>
</feature>
<comment type="caution">
    <text evidence="2">The sequence shown here is derived from an EMBL/GenBank/DDBJ whole genome shotgun (WGS) entry which is preliminary data.</text>
</comment>
<keyword evidence="1" id="KW-1133">Transmembrane helix</keyword>
<protein>
    <submittedName>
        <fullName evidence="2">Uncharacterized protein</fullName>
    </submittedName>
</protein>
<name>A0A955RLR2_9BACT</name>
<evidence type="ECO:0000256" key="1">
    <source>
        <dbReference type="SAM" id="Phobius"/>
    </source>
</evidence>
<organism evidence="2 3">
    <name type="scientific">Candidatus Dojkabacteria bacterium</name>
    <dbReference type="NCBI Taxonomy" id="2099670"/>
    <lineage>
        <taxon>Bacteria</taxon>
        <taxon>Candidatus Dojkabacteria</taxon>
    </lineage>
</organism>
<accession>A0A955RLR2</accession>
<dbReference type="EMBL" id="JAGQLF010000009">
    <property type="protein sequence ID" value="MCA9386622.1"/>
    <property type="molecule type" value="Genomic_DNA"/>
</dbReference>
<gene>
    <name evidence="2" type="ORF">KC669_01165</name>
</gene>
<keyword evidence="1" id="KW-0812">Transmembrane</keyword>
<evidence type="ECO:0000313" key="2">
    <source>
        <dbReference type="EMBL" id="MCA9386622.1"/>
    </source>
</evidence>
<reference evidence="2" key="2">
    <citation type="journal article" date="2021" name="Microbiome">
        <title>Successional dynamics and alternative stable states in a saline activated sludge microbial community over 9 years.</title>
        <authorList>
            <person name="Wang Y."/>
            <person name="Ye J."/>
            <person name="Ju F."/>
            <person name="Liu L."/>
            <person name="Boyd J.A."/>
            <person name="Deng Y."/>
            <person name="Parks D.H."/>
            <person name="Jiang X."/>
            <person name="Yin X."/>
            <person name="Woodcroft B.J."/>
            <person name="Tyson G.W."/>
            <person name="Hugenholtz P."/>
            <person name="Polz M.F."/>
            <person name="Zhang T."/>
        </authorList>
    </citation>
    <scope>NUCLEOTIDE SEQUENCE</scope>
    <source>
        <strain evidence="2">HKST-UBA09</strain>
    </source>
</reference>
<evidence type="ECO:0000313" key="3">
    <source>
        <dbReference type="Proteomes" id="UP000714915"/>
    </source>
</evidence>
<keyword evidence="1" id="KW-0472">Membrane</keyword>
<dbReference type="Proteomes" id="UP000714915">
    <property type="component" value="Unassembled WGS sequence"/>
</dbReference>
<dbReference type="AlphaFoldDB" id="A0A955RLR2"/>
<reference evidence="2" key="1">
    <citation type="submission" date="2020-04" db="EMBL/GenBank/DDBJ databases">
        <authorList>
            <person name="Zhang T."/>
        </authorList>
    </citation>
    <scope>NUCLEOTIDE SEQUENCE</scope>
    <source>
        <strain evidence="2">HKST-UBA09</strain>
    </source>
</reference>
<proteinExistence type="predicted"/>
<sequence length="147" mass="16591">MNSNQMDNSEVEDYALQDKLNSAAEEAIPKPDVVEIKQPKVDDPKRNSKLLIFAIMLLAIVGIIIALFVIFISLPKATQAPEVLNENKDENLESDNFRLETDDTITIDDSEKSSKESIDDTISDLDTFFEDLNTNTDFESLDINYDE</sequence>